<evidence type="ECO:0000313" key="1">
    <source>
        <dbReference type="EMBL" id="KAF8782160.1"/>
    </source>
</evidence>
<dbReference type="AlphaFoldDB" id="A0A8T0EVM0"/>
<name>A0A8T0EVM0_ARGBR</name>
<dbReference type="EMBL" id="JABXBU010001863">
    <property type="protein sequence ID" value="KAF8782160.1"/>
    <property type="molecule type" value="Genomic_DNA"/>
</dbReference>
<gene>
    <name evidence="1" type="ORF">HNY73_012484</name>
</gene>
<dbReference type="Proteomes" id="UP000807504">
    <property type="component" value="Unassembled WGS sequence"/>
</dbReference>
<sequence>MFGTVQVGYRCCLGQCKWDIVGGWDSASGISLVVGTVQVGYRWWLGQCKWDIVCWDRASGINVVVGSSAHAANVVLGHASGNHHVVGTVQGDS</sequence>
<accession>A0A8T0EVM0</accession>
<comment type="caution">
    <text evidence="1">The sequence shown here is derived from an EMBL/GenBank/DDBJ whole genome shotgun (WGS) entry which is preliminary data.</text>
</comment>
<proteinExistence type="predicted"/>
<evidence type="ECO:0000313" key="2">
    <source>
        <dbReference type="Proteomes" id="UP000807504"/>
    </source>
</evidence>
<reference evidence="1" key="1">
    <citation type="journal article" date="2020" name="bioRxiv">
        <title>Chromosome-level reference genome of the European wasp spider Argiope bruennichi: a resource for studies on range expansion and evolutionary adaptation.</title>
        <authorList>
            <person name="Sheffer M.M."/>
            <person name="Hoppe A."/>
            <person name="Krehenwinkel H."/>
            <person name="Uhl G."/>
            <person name="Kuss A.W."/>
            <person name="Jensen L."/>
            <person name="Jensen C."/>
            <person name="Gillespie R.G."/>
            <person name="Hoff K.J."/>
            <person name="Prost S."/>
        </authorList>
    </citation>
    <scope>NUCLEOTIDE SEQUENCE</scope>
</reference>
<keyword evidence="2" id="KW-1185">Reference proteome</keyword>
<organism evidence="1 2">
    <name type="scientific">Argiope bruennichi</name>
    <name type="common">Wasp spider</name>
    <name type="synonym">Aranea bruennichi</name>
    <dbReference type="NCBI Taxonomy" id="94029"/>
    <lineage>
        <taxon>Eukaryota</taxon>
        <taxon>Metazoa</taxon>
        <taxon>Ecdysozoa</taxon>
        <taxon>Arthropoda</taxon>
        <taxon>Chelicerata</taxon>
        <taxon>Arachnida</taxon>
        <taxon>Araneae</taxon>
        <taxon>Araneomorphae</taxon>
        <taxon>Entelegynae</taxon>
        <taxon>Araneoidea</taxon>
        <taxon>Araneidae</taxon>
        <taxon>Argiope</taxon>
    </lineage>
</organism>
<protein>
    <submittedName>
        <fullName evidence="1">Uncharacterized protein</fullName>
    </submittedName>
</protein>
<reference evidence="1" key="2">
    <citation type="submission" date="2020-06" db="EMBL/GenBank/DDBJ databases">
        <authorList>
            <person name="Sheffer M."/>
        </authorList>
    </citation>
    <scope>NUCLEOTIDE SEQUENCE</scope>
</reference>